<evidence type="ECO:0000313" key="2">
    <source>
        <dbReference type="EMBL" id="CAL8096996.1"/>
    </source>
</evidence>
<keyword evidence="1" id="KW-1133">Transmembrane helix</keyword>
<accession>A0ABP1QBR9</accession>
<feature type="transmembrane region" description="Helical" evidence="1">
    <location>
        <begin position="141"/>
        <end position="161"/>
    </location>
</feature>
<name>A0ABP1QBR9_9HEXA</name>
<feature type="transmembrane region" description="Helical" evidence="1">
    <location>
        <begin position="68"/>
        <end position="90"/>
    </location>
</feature>
<sequence length="275" mass="29838">MTMEDPGPRIGGPVSLYCDTSHLKTPIGILRIVFLVASAVSLCCLCYAGTAKYGLFMLPYVGRIRLMLFIILFSCLVTALLLFLDISLLYHAFPVHYHKWVIGVYVMQCAGYCGASALMVSLVQIYAESFPTIAKVTRDQLIAASVFGFLAGLSALLMAIFGTHELCRIHAPQREDTDQLTLTERASREMQMMQKANAGSRSAASSAVAARMLQSQPAMEPPVTTTVWPIDDVQPCSSKHITAPSNNCNNTGVHVHTGSSGYNSGHGHHGHSSMR</sequence>
<feature type="transmembrane region" description="Helical" evidence="1">
    <location>
        <begin position="102"/>
        <end position="120"/>
    </location>
</feature>
<keyword evidence="1" id="KW-0812">Transmembrane</keyword>
<keyword evidence="1" id="KW-0472">Membrane</keyword>
<gene>
    <name evidence="2" type="ORF">ODALV1_LOCUS9512</name>
</gene>
<dbReference type="Proteomes" id="UP001642540">
    <property type="component" value="Unassembled WGS sequence"/>
</dbReference>
<evidence type="ECO:0000313" key="3">
    <source>
        <dbReference type="Proteomes" id="UP001642540"/>
    </source>
</evidence>
<evidence type="ECO:0000256" key="1">
    <source>
        <dbReference type="SAM" id="Phobius"/>
    </source>
</evidence>
<reference evidence="2 3" key="1">
    <citation type="submission" date="2024-08" db="EMBL/GenBank/DDBJ databases">
        <authorList>
            <person name="Cucini C."/>
            <person name="Frati F."/>
        </authorList>
    </citation>
    <scope>NUCLEOTIDE SEQUENCE [LARGE SCALE GENOMIC DNA]</scope>
</reference>
<evidence type="ECO:0008006" key="4">
    <source>
        <dbReference type="Google" id="ProtNLM"/>
    </source>
</evidence>
<comment type="caution">
    <text evidence="2">The sequence shown here is derived from an EMBL/GenBank/DDBJ whole genome shotgun (WGS) entry which is preliminary data.</text>
</comment>
<keyword evidence="3" id="KW-1185">Reference proteome</keyword>
<feature type="transmembrane region" description="Helical" evidence="1">
    <location>
        <begin position="29"/>
        <end position="48"/>
    </location>
</feature>
<proteinExistence type="predicted"/>
<organism evidence="2 3">
    <name type="scientific">Orchesella dallaii</name>
    <dbReference type="NCBI Taxonomy" id="48710"/>
    <lineage>
        <taxon>Eukaryota</taxon>
        <taxon>Metazoa</taxon>
        <taxon>Ecdysozoa</taxon>
        <taxon>Arthropoda</taxon>
        <taxon>Hexapoda</taxon>
        <taxon>Collembola</taxon>
        <taxon>Entomobryomorpha</taxon>
        <taxon>Entomobryoidea</taxon>
        <taxon>Orchesellidae</taxon>
        <taxon>Orchesellinae</taxon>
        <taxon>Orchesella</taxon>
    </lineage>
</organism>
<protein>
    <recommendedName>
        <fullName evidence="4">MARVEL domain-containing protein</fullName>
    </recommendedName>
</protein>
<dbReference type="EMBL" id="CAXLJM020000028">
    <property type="protein sequence ID" value="CAL8096996.1"/>
    <property type="molecule type" value="Genomic_DNA"/>
</dbReference>